<evidence type="ECO:0000256" key="9">
    <source>
        <dbReference type="PROSITE-ProRule" id="PRU00284"/>
    </source>
</evidence>
<dbReference type="PROSITE" id="PS50885">
    <property type="entry name" value="HAMP"/>
    <property type="match status" value="1"/>
</dbReference>
<organism evidence="14 15">
    <name type="scientific">Phaeospirillum tilakii</name>
    <dbReference type="NCBI Taxonomy" id="741673"/>
    <lineage>
        <taxon>Bacteria</taxon>
        <taxon>Pseudomonadati</taxon>
        <taxon>Pseudomonadota</taxon>
        <taxon>Alphaproteobacteria</taxon>
        <taxon>Rhodospirillales</taxon>
        <taxon>Rhodospirillaceae</taxon>
        <taxon>Phaeospirillum</taxon>
    </lineage>
</organism>
<dbReference type="SUPFAM" id="SSF103190">
    <property type="entry name" value="Sensory domain-like"/>
    <property type="match status" value="1"/>
</dbReference>
<feature type="domain" description="HAMP" evidence="13">
    <location>
        <begin position="209"/>
        <end position="262"/>
    </location>
</feature>
<evidence type="ECO:0000256" key="5">
    <source>
        <dbReference type="ARBA" id="ARBA00022989"/>
    </source>
</evidence>
<keyword evidence="6 10" id="KW-0472">Membrane</keyword>
<evidence type="ECO:0000256" key="6">
    <source>
        <dbReference type="ARBA" id="ARBA00023136"/>
    </source>
</evidence>
<comment type="subcellular location">
    <subcellularLocation>
        <location evidence="1">Cell inner membrane</location>
        <topology evidence="1">Multi-pass membrane protein</topology>
    </subcellularLocation>
</comment>
<dbReference type="Gene3D" id="1.10.287.950">
    <property type="entry name" value="Methyl-accepting chemotaxis protein"/>
    <property type="match status" value="1"/>
</dbReference>
<proteinExistence type="inferred from homology"/>
<feature type="transmembrane region" description="Helical" evidence="10">
    <location>
        <begin position="187"/>
        <end position="207"/>
    </location>
</feature>
<feature type="domain" description="T-SNARE coiled-coil homology" evidence="12">
    <location>
        <begin position="455"/>
        <end position="517"/>
    </location>
</feature>
<accession>A0ABW5C6G3</accession>
<dbReference type="InterPro" id="IPR033463">
    <property type="entry name" value="sCache_3"/>
</dbReference>
<evidence type="ECO:0000256" key="4">
    <source>
        <dbReference type="ARBA" id="ARBA00022692"/>
    </source>
</evidence>
<reference evidence="15" key="1">
    <citation type="journal article" date="2019" name="Int. J. Syst. Evol. Microbiol.">
        <title>The Global Catalogue of Microorganisms (GCM) 10K type strain sequencing project: providing services to taxonomists for standard genome sequencing and annotation.</title>
        <authorList>
            <consortium name="The Broad Institute Genomics Platform"/>
            <consortium name="The Broad Institute Genome Sequencing Center for Infectious Disease"/>
            <person name="Wu L."/>
            <person name="Ma J."/>
        </authorList>
    </citation>
    <scope>NUCLEOTIDE SEQUENCE [LARGE SCALE GENOMIC DNA]</scope>
    <source>
        <strain evidence="15">KCTC 15012</strain>
    </source>
</reference>
<evidence type="ECO:0000313" key="15">
    <source>
        <dbReference type="Proteomes" id="UP001597296"/>
    </source>
</evidence>
<dbReference type="InterPro" id="IPR003660">
    <property type="entry name" value="HAMP_dom"/>
</dbReference>
<keyword evidence="3" id="KW-0997">Cell inner membrane</keyword>
<dbReference type="PANTHER" id="PTHR32089:SF112">
    <property type="entry name" value="LYSOZYME-LIKE PROTEIN-RELATED"/>
    <property type="match status" value="1"/>
</dbReference>
<comment type="similarity">
    <text evidence="8">Belongs to the methyl-accepting chemotaxis (MCP) protein family.</text>
</comment>
<dbReference type="InterPro" id="IPR004089">
    <property type="entry name" value="MCPsignal_dom"/>
</dbReference>
<dbReference type="SMART" id="SM00304">
    <property type="entry name" value="HAMP"/>
    <property type="match status" value="1"/>
</dbReference>
<evidence type="ECO:0000259" key="11">
    <source>
        <dbReference type="PROSITE" id="PS50111"/>
    </source>
</evidence>
<dbReference type="PANTHER" id="PTHR32089">
    <property type="entry name" value="METHYL-ACCEPTING CHEMOTAXIS PROTEIN MCPB"/>
    <property type="match status" value="1"/>
</dbReference>
<dbReference type="SMART" id="SM00283">
    <property type="entry name" value="MA"/>
    <property type="match status" value="1"/>
</dbReference>
<evidence type="ECO:0000256" key="3">
    <source>
        <dbReference type="ARBA" id="ARBA00022519"/>
    </source>
</evidence>
<dbReference type="Pfam" id="PF00672">
    <property type="entry name" value="HAMP"/>
    <property type="match status" value="1"/>
</dbReference>
<protein>
    <submittedName>
        <fullName evidence="14">Methyl-accepting chemotaxis protein</fullName>
    </submittedName>
</protein>
<evidence type="ECO:0000256" key="2">
    <source>
        <dbReference type="ARBA" id="ARBA00022475"/>
    </source>
</evidence>
<comment type="caution">
    <text evidence="14">The sequence shown here is derived from an EMBL/GenBank/DDBJ whole genome shotgun (WGS) entry which is preliminary data.</text>
</comment>
<sequence>MPLPRMTISLRLALVILLNTVLTGLSVGAATLWILSRDAERQAYEAIDRNMRVAWRELTRTGGAVEVQGDRLLAGGVVLNGNEAIVDAVSAQVGGTATIFRGDTRIATNVKAADGSRAVGTKLARNAAYAAVLQRGESFRGFVDILGVPFITGYDPIRGPDGTVVGILFVGSPTAQFFAATEAVKRWTLGAGLVAGGLGLAIGLLVARASILRPLRGITSAMTRIAAGEIGIALPSLDRQDDIGDIARTIEVFRSHVVDNERLRGEQAEIDRQAERRRRDEMEALAREMEQRVQGSIAAIGGLASNLHRLADELTATAERTGQQGVTLAAASETASRNVETVSAAGQELSCSIQEISGQVARSTEVARGAVSEAAATNHTVEGLSATASHIGDIVAMISGIAAQTNLLALNATIESARAGEAGKGFAVVAHEVKALAGQTANATQDISRQVAAVQDVTRQAVEAIHAIAATIDRIDSFSTAIAGAVEEQSAVTADIARNVAAASAGVRAVSTAVTEVTLAAGETGRMARDVLDASATLTSESRRLEEEVERFLAEIRSRA</sequence>
<dbReference type="CDD" id="cd06225">
    <property type="entry name" value="HAMP"/>
    <property type="match status" value="1"/>
</dbReference>
<name>A0ABW5C6G3_9PROT</name>
<evidence type="ECO:0000256" key="7">
    <source>
        <dbReference type="ARBA" id="ARBA00023224"/>
    </source>
</evidence>
<dbReference type="PROSITE" id="PS50192">
    <property type="entry name" value="T_SNARE"/>
    <property type="match status" value="1"/>
</dbReference>
<dbReference type="SUPFAM" id="SSF58104">
    <property type="entry name" value="Methyl-accepting chemotaxis protein (MCP) signaling domain"/>
    <property type="match status" value="1"/>
</dbReference>
<evidence type="ECO:0000256" key="8">
    <source>
        <dbReference type="ARBA" id="ARBA00029447"/>
    </source>
</evidence>
<dbReference type="Pfam" id="PF00015">
    <property type="entry name" value="MCPsignal"/>
    <property type="match status" value="1"/>
</dbReference>
<dbReference type="Pfam" id="PF17202">
    <property type="entry name" value="sCache_3_3"/>
    <property type="match status" value="1"/>
</dbReference>
<feature type="transmembrane region" description="Helical" evidence="10">
    <location>
        <begin position="12"/>
        <end position="35"/>
    </location>
</feature>
<keyword evidence="4 10" id="KW-0812">Transmembrane</keyword>
<feature type="domain" description="Methyl-accepting transducer" evidence="11">
    <location>
        <begin position="303"/>
        <end position="539"/>
    </location>
</feature>
<keyword evidence="7 9" id="KW-0807">Transducer</keyword>
<evidence type="ECO:0000256" key="10">
    <source>
        <dbReference type="SAM" id="Phobius"/>
    </source>
</evidence>
<dbReference type="EMBL" id="JBHUIY010000002">
    <property type="protein sequence ID" value="MFD2232477.1"/>
    <property type="molecule type" value="Genomic_DNA"/>
</dbReference>
<evidence type="ECO:0000259" key="12">
    <source>
        <dbReference type="PROSITE" id="PS50192"/>
    </source>
</evidence>
<dbReference type="InterPro" id="IPR029151">
    <property type="entry name" value="Sensor-like_sf"/>
</dbReference>
<dbReference type="SUPFAM" id="SSF158472">
    <property type="entry name" value="HAMP domain-like"/>
    <property type="match status" value="1"/>
</dbReference>
<dbReference type="Gene3D" id="6.10.340.10">
    <property type="match status" value="1"/>
</dbReference>
<dbReference type="PROSITE" id="PS50111">
    <property type="entry name" value="CHEMOTAXIS_TRANSDUC_2"/>
    <property type="match status" value="1"/>
</dbReference>
<evidence type="ECO:0000313" key="14">
    <source>
        <dbReference type="EMBL" id="MFD2232477.1"/>
    </source>
</evidence>
<dbReference type="InterPro" id="IPR000727">
    <property type="entry name" value="T_SNARE_dom"/>
</dbReference>
<keyword evidence="2" id="KW-1003">Cell membrane</keyword>
<dbReference type="RefSeq" id="WP_377313816.1">
    <property type="nucleotide sequence ID" value="NZ_JBHUIY010000002.1"/>
</dbReference>
<gene>
    <name evidence="14" type="ORF">ACFSNB_01520</name>
</gene>
<keyword evidence="15" id="KW-1185">Reference proteome</keyword>
<dbReference type="InterPro" id="IPR004090">
    <property type="entry name" value="Chemotax_Me-accpt_rcpt"/>
</dbReference>
<evidence type="ECO:0000259" key="13">
    <source>
        <dbReference type="PROSITE" id="PS50885"/>
    </source>
</evidence>
<dbReference type="Proteomes" id="UP001597296">
    <property type="component" value="Unassembled WGS sequence"/>
</dbReference>
<dbReference type="PRINTS" id="PR00260">
    <property type="entry name" value="CHEMTRNSDUCR"/>
</dbReference>
<keyword evidence="5 10" id="KW-1133">Transmembrane helix</keyword>
<evidence type="ECO:0000256" key="1">
    <source>
        <dbReference type="ARBA" id="ARBA00004429"/>
    </source>
</evidence>